<reference evidence="1 2" key="1">
    <citation type="journal article" date="2018" name="Sci. Rep.">
        <title>Genomic signatures of local adaptation to the degree of environmental predictability in rotifers.</title>
        <authorList>
            <person name="Franch-Gras L."/>
            <person name="Hahn C."/>
            <person name="Garcia-Roger E.M."/>
            <person name="Carmona M.J."/>
            <person name="Serra M."/>
            <person name="Gomez A."/>
        </authorList>
    </citation>
    <scope>NUCLEOTIDE SEQUENCE [LARGE SCALE GENOMIC DNA]</scope>
    <source>
        <strain evidence="1">HYR1</strain>
    </source>
</reference>
<dbReference type="STRING" id="10195.A0A3M7SVR4"/>
<evidence type="ECO:0000313" key="1">
    <source>
        <dbReference type="EMBL" id="RNA39846.1"/>
    </source>
</evidence>
<gene>
    <name evidence="1" type="ORF">BpHYR1_044384</name>
</gene>
<dbReference type="OrthoDB" id="10264182at2759"/>
<keyword evidence="2" id="KW-1185">Reference proteome</keyword>
<dbReference type="FunFam" id="3.30.420.40:FF:000111">
    <property type="entry name" value="Sedoheptulokinase"/>
    <property type="match status" value="1"/>
</dbReference>
<proteinExistence type="predicted"/>
<dbReference type="AlphaFoldDB" id="A0A3M7SVR4"/>
<dbReference type="GO" id="GO:0016301">
    <property type="term" value="F:kinase activity"/>
    <property type="evidence" value="ECO:0007669"/>
    <property type="project" value="UniProtKB-KW"/>
</dbReference>
<comment type="caution">
    <text evidence="1">The sequence shown here is derived from an EMBL/GenBank/DDBJ whole genome shotgun (WGS) entry which is preliminary data.</text>
</comment>
<protein>
    <submittedName>
        <fullName evidence="1">Sedoheptulokinase isoform X1</fullName>
    </submittedName>
</protein>
<dbReference type="Gene3D" id="3.30.420.40">
    <property type="match status" value="1"/>
</dbReference>
<name>A0A3M7SVR4_BRAPC</name>
<dbReference type="EMBL" id="REGN01000700">
    <property type="protein sequence ID" value="RNA39846.1"/>
    <property type="molecule type" value="Genomic_DNA"/>
</dbReference>
<keyword evidence="1" id="KW-0808">Transferase</keyword>
<evidence type="ECO:0000313" key="2">
    <source>
        <dbReference type="Proteomes" id="UP000276133"/>
    </source>
</evidence>
<dbReference type="Proteomes" id="UP000276133">
    <property type="component" value="Unassembled WGS sequence"/>
</dbReference>
<sequence>MQKVINISTSAQICISINSDLLDSIELPKSVSCFPYFKNKVLLVSASLNGGNVIEKFVEMVANWNQNLGVDVEREIIWQKLIDQAEKSDSSVHVNPVLYAERHDRLTFGSIANLRYDNLSVGQIFKGVCQGLIKNLHSMMAKDLILKFKCERIVATGGALIRNSVLRSSLESEFDYLPIVYKSSTDAAYDDLKI</sequence>
<organism evidence="1 2">
    <name type="scientific">Brachionus plicatilis</name>
    <name type="common">Marine rotifer</name>
    <name type="synonym">Brachionus muelleri</name>
    <dbReference type="NCBI Taxonomy" id="10195"/>
    <lineage>
        <taxon>Eukaryota</taxon>
        <taxon>Metazoa</taxon>
        <taxon>Spiralia</taxon>
        <taxon>Gnathifera</taxon>
        <taxon>Rotifera</taxon>
        <taxon>Eurotatoria</taxon>
        <taxon>Monogononta</taxon>
        <taxon>Pseudotrocha</taxon>
        <taxon>Ploima</taxon>
        <taxon>Brachionidae</taxon>
        <taxon>Brachionus</taxon>
    </lineage>
</organism>
<keyword evidence="1" id="KW-0418">Kinase</keyword>
<accession>A0A3M7SVR4</accession>